<organism evidence="3">
    <name type="scientific">uncultured Caudovirales phage</name>
    <dbReference type="NCBI Taxonomy" id="2100421"/>
    <lineage>
        <taxon>Viruses</taxon>
        <taxon>Duplodnaviria</taxon>
        <taxon>Heunggongvirae</taxon>
        <taxon>Uroviricota</taxon>
        <taxon>Caudoviricetes</taxon>
        <taxon>Peduoviridae</taxon>
        <taxon>Maltschvirus</taxon>
        <taxon>Maltschvirus maltsch</taxon>
    </lineage>
</organism>
<evidence type="ECO:0000256" key="1">
    <source>
        <dbReference type="SAM" id="MobiDB-lite"/>
    </source>
</evidence>
<feature type="domain" description="Glycine-rich" evidence="2">
    <location>
        <begin position="190"/>
        <end position="354"/>
    </location>
</feature>
<feature type="region of interest" description="Disordered" evidence="1">
    <location>
        <begin position="212"/>
        <end position="235"/>
    </location>
</feature>
<dbReference type="InterPro" id="IPR049304">
    <property type="entry name" value="Gly_rich_dom"/>
</dbReference>
<feature type="region of interest" description="Disordered" evidence="1">
    <location>
        <begin position="252"/>
        <end position="353"/>
    </location>
</feature>
<reference evidence="3" key="1">
    <citation type="submission" date="2020-04" db="EMBL/GenBank/DDBJ databases">
        <authorList>
            <person name="Chiriac C."/>
            <person name="Salcher M."/>
            <person name="Ghai R."/>
            <person name="Kavagutti S V."/>
        </authorList>
    </citation>
    <scope>NUCLEOTIDE SEQUENCE</scope>
</reference>
<name>A0A6J5NU03_9CAUD</name>
<protein>
    <submittedName>
        <fullName evidence="3">Phage tail repeat like</fullName>
    </submittedName>
</protein>
<accession>A0A6J5NU03</accession>
<gene>
    <name evidence="3" type="ORF">UFOVP732_6</name>
</gene>
<feature type="compositionally biased region" description="Gly residues" evidence="1">
    <location>
        <begin position="334"/>
        <end position="353"/>
    </location>
</feature>
<sequence>MPLETTTFINGLDANNPAAGDTVGQADDHIRLIKASVKATFPNITGAVTVSQADLNATQNLQAVLNGKAASVHTHAISDVTGLQAALDGKAPTSHTHTSSQITDSTATGRDLLTAASPTAVRTYLGAAASGAIGSSGMTMSTGRLLGRTSASAGAVEEISVGSGLSLSGGTLGLTNSGAPTFRTQTFTSSGTWTVPAGVTRVKVWVIGAGGGGGAGNSGAENDPSGGPGGNGGSALAYVDVTPGASITVTVGTGGTGSNTGAGTSGGTTSFGSLISATGGGGGGAAPPDVTGTPGANGSGTGSTLGPSLPLTTSLANPVTSAAPAPASISGNGLNAGTGGSPEGGPSGNNARGGVGGFVYLEWVGY</sequence>
<feature type="compositionally biased region" description="Gly residues" evidence="1">
    <location>
        <begin position="252"/>
        <end position="266"/>
    </location>
</feature>
<proteinExistence type="predicted"/>
<dbReference type="Pfam" id="PF21722">
    <property type="entry name" value="Gly_rich_2"/>
    <property type="match status" value="1"/>
</dbReference>
<evidence type="ECO:0000259" key="2">
    <source>
        <dbReference type="Pfam" id="PF21722"/>
    </source>
</evidence>
<dbReference type="Pfam" id="PF12789">
    <property type="entry name" value="PTR"/>
    <property type="match status" value="1"/>
</dbReference>
<evidence type="ECO:0000313" key="3">
    <source>
        <dbReference type="EMBL" id="CAB4160638.1"/>
    </source>
</evidence>
<feature type="compositionally biased region" description="Low complexity" evidence="1">
    <location>
        <begin position="304"/>
        <end position="315"/>
    </location>
</feature>
<dbReference type="EMBL" id="LR796713">
    <property type="protein sequence ID" value="CAB4160638.1"/>
    <property type="molecule type" value="Genomic_DNA"/>
</dbReference>